<dbReference type="AlphaFoldDB" id="A0A7I8IC32"/>
<protein>
    <submittedName>
        <fullName evidence="1">Uncharacterized protein</fullName>
    </submittedName>
</protein>
<sequence>MESKGGLKKSGSSSSLQYEAPLVTALKMFDLTEESRSFDLLLTPT</sequence>
<dbReference type="Proteomes" id="UP001189122">
    <property type="component" value="Unassembled WGS sequence"/>
</dbReference>
<name>A0A7I8IC32_SPIIN</name>
<dbReference type="EMBL" id="LR743589">
    <property type="protein sequence ID" value="CAA2615666.1"/>
    <property type="molecule type" value="Genomic_DNA"/>
</dbReference>
<proteinExistence type="predicted"/>
<evidence type="ECO:0000313" key="1">
    <source>
        <dbReference type="EMBL" id="CAA2615666.1"/>
    </source>
</evidence>
<keyword evidence="2" id="KW-1185">Reference proteome</keyword>
<accession>A0A7I8IC32</accession>
<reference evidence="1 2" key="1">
    <citation type="submission" date="2019-12" db="EMBL/GenBank/DDBJ databases">
        <authorList>
            <person name="Scholz U."/>
            <person name="Mascher M."/>
            <person name="Fiebig A."/>
        </authorList>
    </citation>
    <scope>NUCLEOTIDE SEQUENCE</scope>
</reference>
<evidence type="ECO:0000313" key="2">
    <source>
        <dbReference type="Proteomes" id="UP001189122"/>
    </source>
</evidence>
<dbReference type="EMBL" id="CACRZD030000002">
    <property type="protein sequence ID" value="CAA6655378.1"/>
    <property type="molecule type" value="Genomic_DNA"/>
</dbReference>
<gene>
    <name evidence="1" type="ORF">SI7747_02001918</name>
</gene>
<organism evidence="1">
    <name type="scientific">Spirodela intermedia</name>
    <name type="common">Intermediate duckweed</name>
    <dbReference type="NCBI Taxonomy" id="51605"/>
    <lineage>
        <taxon>Eukaryota</taxon>
        <taxon>Viridiplantae</taxon>
        <taxon>Streptophyta</taxon>
        <taxon>Embryophyta</taxon>
        <taxon>Tracheophyta</taxon>
        <taxon>Spermatophyta</taxon>
        <taxon>Magnoliopsida</taxon>
        <taxon>Liliopsida</taxon>
        <taxon>Araceae</taxon>
        <taxon>Lemnoideae</taxon>
        <taxon>Spirodela</taxon>
    </lineage>
</organism>
<dbReference type="Pfam" id="PF08132">
    <property type="entry name" value="AdoMetDC_leader"/>
    <property type="match status" value="1"/>
</dbReference>
<dbReference type="InterPro" id="IPR012511">
    <property type="entry name" value="AdoMetDC_leader"/>
</dbReference>